<sequence>MPIGWRAIRDDIELTRGDFIASRTHPGGALPPGTTAEIVWGTKPSPTTWTATVEGDTVSWLEQQAAVALIPAGTPFVMWIHYPNAETSSTDDYEWVRGVARR</sequence>
<evidence type="ECO:0000313" key="2">
    <source>
        <dbReference type="EMBL" id="QIS01004.1"/>
    </source>
</evidence>
<evidence type="ECO:0000259" key="1">
    <source>
        <dbReference type="Pfam" id="PF23926"/>
    </source>
</evidence>
<dbReference type="Proteomes" id="UP000501705">
    <property type="component" value="Chromosome"/>
</dbReference>
<dbReference type="Pfam" id="PF23926">
    <property type="entry name" value="LtfC"/>
    <property type="match status" value="1"/>
</dbReference>
<dbReference type="AlphaFoldDB" id="A0A6G9XJB9"/>
<accession>A0A6G9XJB9</accession>
<organism evidence="2 3">
    <name type="scientific">Nocardia brasiliensis</name>
    <dbReference type="NCBI Taxonomy" id="37326"/>
    <lineage>
        <taxon>Bacteria</taxon>
        <taxon>Bacillati</taxon>
        <taxon>Actinomycetota</taxon>
        <taxon>Actinomycetes</taxon>
        <taxon>Mycobacteriales</taxon>
        <taxon>Nocardiaceae</taxon>
        <taxon>Nocardia</taxon>
    </lineage>
</organism>
<reference evidence="2 3" key="1">
    <citation type="journal article" date="2019" name="ACS Chem. Biol.">
        <title>Identification and Mobilization of a Cryptic Antibiotic Biosynthesis Gene Locus from a Human-Pathogenic Nocardia Isolate.</title>
        <authorList>
            <person name="Herisse M."/>
            <person name="Ishida K."/>
            <person name="Porter J.L."/>
            <person name="Howden B."/>
            <person name="Hertweck C."/>
            <person name="Stinear T.P."/>
            <person name="Pidot S.J."/>
        </authorList>
    </citation>
    <scope>NUCLEOTIDE SEQUENCE [LARGE SCALE GENOMIC DNA]</scope>
    <source>
        <strain evidence="2 3">AUSMDU00024985</strain>
    </source>
</reference>
<dbReference type="InterPro" id="IPR055688">
    <property type="entry name" value="LtfC/p132/Gp6_b-sand"/>
</dbReference>
<protein>
    <recommendedName>
        <fullName evidence="1">LtfC/p132/Gp6 beta-sandwich domain-containing protein</fullName>
    </recommendedName>
</protein>
<name>A0A6G9XJB9_NOCBR</name>
<gene>
    <name evidence="2" type="ORF">F5X71_00460</name>
</gene>
<dbReference type="RefSeq" id="WP_167460162.1">
    <property type="nucleotide sequence ID" value="NZ_CP046171.1"/>
</dbReference>
<evidence type="ECO:0000313" key="3">
    <source>
        <dbReference type="Proteomes" id="UP000501705"/>
    </source>
</evidence>
<dbReference type="EMBL" id="CP046171">
    <property type="protein sequence ID" value="QIS01004.1"/>
    <property type="molecule type" value="Genomic_DNA"/>
</dbReference>
<feature type="domain" description="LtfC/p132/Gp6 beta-sandwich" evidence="1">
    <location>
        <begin position="7"/>
        <end position="102"/>
    </location>
</feature>
<proteinExistence type="predicted"/>